<sequence>MSSSQCCVSKCFWTGKESVIFTPGLFITMFLSRILLAKNAPRFHRSLTEFLPASALVLCTFSMACSAASFHLSSGERYSFCNRARPFCCLQTFWILAAAFARSSFSASRFPSWYPSAILLRTEGFLSSS</sequence>
<evidence type="ECO:0000313" key="2">
    <source>
        <dbReference type="EMBL" id="KAJ4484811.1"/>
    </source>
</evidence>
<feature type="transmembrane region" description="Helical" evidence="1">
    <location>
        <begin position="50"/>
        <end position="72"/>
    </location>
</feature>
<accession>A0A9W9AMV6</accession>
<comment type="caution">
    <text evidence="2">The sequence shown here is derived from an EMBL/GenBank/DDBJ whole genome shotgun (WGS) entry which is preliminary data.</text>
</comment>
<reference evidence="2" key="1">
    <citation type="submission" date="2022-08" db="EMBL/GenBank/DDBJ databases">
        <authorList>
            <consortium name="DOE Joint Genome Institute"/>
            <person name="Min B."/>
            <person name="Riley R."/>
            <person name="Sierra-Patev S."/>
            <person name="Naranjo-Ortiz M."/>
            <person name="Looney B."/>
            <person name="Konkel Z."/>
            <person name="Slot J.C."/>
            <person name="Sakamoto Y."/>
            <person name="Steenwyk J.L."/>
            <person name="Rokas A."/>
            <person name="Carro J."/>
            <person name="Camarero S."/>
            <person name="Ferreira P."/>
            <person name="Molpeceres G."/>
            <person name="Ruiz-Duenas F.J."/>
            <person name="Serrano A."/>
            <person name="Henrissat B."/>
            <person name="Drula E."/>
            <person name="Hughes K.W."/>
            <person name="Mata J.L."/>
            <person name="Ishikawa N.K."/>
            <person name="Vargas-Isla R."/>
            <person name="Ushijima S."/>
            <person name="Smith C.A."/>
            <person name="Ahrendt S."/>
            <person name="Andreopoulos W."/>
            <person name="He G."/>
            <person name="Labutti K."/>
            <person name="Lipzen A."/>
            <person name="Ng V."/>
            <person name="Sandor L."/>
            <person name="Barry K."/>
            <person name="Martinez A.T."/>
            <person name="Xiao Y."/>
            <person name="Gibbons J.G."/>
            <person name="Terashima K."/>
            <person name="Hibbett D.S."/>
            <person name="Grigoriev I.V."/>
        </authorList>
    </citation>
    <scope>NUCLEOTIDE SEQUENCE</scope>
    <source>
        <strain evidence="2">Sp2 HRB7682 ss15</strain>
    </source>
</reference>
<protein>
    <submittedName>
        <fullName evidence="2">Uncharacterized protein</fullName>
    </submittedName>
</protein>
<name>A0A9W9AMV6_9AGAR</name>
<keyword evidence="1" id="KW-0472">Membrane</keyword>
<evidence type="ECO:0000313" key="3">
    <source>
        <dbReference type="Proteomes" id="UP001150238"/>
    </source>
</evidence>
<keyword evidence="1" id="KW-0812">Transmembrane</keyword>
<organism evidence="2 3">
    <name type="scientific">Lentinula lateritia</name>
    <dbReference type="NCBI Taxonomy" id="40482"/>
    <lineage>
        <taxon>Eukaryota</taxon>
        <taxon>Fungi</taxon>
        <taxon>Dikarya</taxon>
        <taxon>Basidiomycota</taxon>
        <taxon>Agaricomycotina</taxon>
        <taxon>Agaricomycetes</taxon>
        <taxon>Agaricomycetidae</taxon>
        <taxon>Agaricales</taxon>
        <taxon>Marasmiineae</taxon>
        <taxon>Omphalotaceae</taxon>
        <taxon>Lentinula</taxon>
    </lineage>
</organism>
<keyword evidence="1" id="KW-1133">Transmembrane helix</keyword>
<proteinExistence type="predicted"/>
<reference evidence="2" key="2">
    <citation type="journal article" date="2023" name="Proc. Natl. Acad. Sci. U.S.A.">
        <title>A global phylogenomic analysis of the shiitake genus Lentinula.</title>
        <authorList>
            <person name="Sierra-Patev S."/>
            <person name="Min B."/>
            <person name="Naranjo-Ortiz M."/>
            <person name="Looney B."/>
            <person name="Konkel Z."/>
            <person name="Slot J.C."/>
            <person name="Sakamoto Y."/>
            <person name="Steenwyk J.L."/>
            <person name="Rokas A."/>
            <person name="Carro J."/>
            <person name="Camarero S."/>
            <person name="Ferreira P."/>
            <person name="Molpeceres G."/>
            <person name="Ruiz-Duenas F.J."/>
            <person name="Serrano A."/>
            <person name="Henrissat B."/>
            <person name="Drula E."/>
            <person name="Hughes K.W."/>
            <person name="Mata J.L."/>
            <person name="Ishikawa N.K."/>
            <person name="Vargas-Isla R."/>
            <person name="Ushijima S."/>
            <person name="Smith C.A."/>
            <person name="Donoghue J."/>
            <person name="Ahrendt S."/>
            <person name="Andreopoulos W."/>
            <person name="He G."/>
            <person name="LaButti K."/>
            <person name="Lipzen A."/>
            <person name="Ng V."/>
            <person name="Riley R."/>
            <person name="Sandor L."/>
            <person name="Barry K."/>
            <person name="Martinez A.T."/>
            <person name="Xiao Y."/>
            <person name="Gibbons J.G."/>
            <person name="Terashima K."/>
            <person name="Grigoriev I.V."/>
            <person name="Hibbett D."/>
        </authorList>
    </citation>
    <scope>NUCLEOTIDE SEQUENCE</scope>
    <source>
        <strain evidence="2">Sp2 HRB7682 ss15</strain>
    </source>
</reference>
<feature type="transmembrane region" description="Helical" evidence="1">
    <location>
        <begin position="20"/>
        <end position="38"/>
    </location>
</feature>
<gene>
    <name evidence="2" type="ORF">C8J55DRAFT_509031</name>
</gene>
<dbReference type="AlphaFoldDB" id="A0A9W9AMV6"/>
<evidence type="ECO:0000256" key="1">
    <source>
        <dbReference type="SAM" id="Phobius"/>
    </source>
</evidence>
<dbReference type="Proteomes" id="UP001150238">
    <property type="component" value="Unassembled WGS sequence"/>
</dbReference>
<dbReference type="EMBL" id="JANVFS010000011">
    <property type="protein sequence ID" value="KAJ4484811.1"/>
    <property type="molecule type" value="Genomic_DNA"/>
</dbReference>